<comment type="caution">
    <text evidence="1">The sequence shown here is derived from an EMBL/GenBank/DDBJ whole genome shotgun (WGS) entry which is preliminary data.</text>
</comment>
<dbReference type="EMBL" id="BGZK01000492">
    <property type="protein sequence ID" value="GBP46956.1"/>
    <property type="molecule type" value="Genomic_DNA"/>
</dbReference>
<sequence>MFEEVKVHLSVRDRKEYGFFWYGIVDRTEIRITIDDGIDRHEKLNNSWVEPWANYVYLEQNRNLHRELEMEPEVKSKIVTTSGIDTMIGRYMEELIHRRRSWSWGQKLVHSCTSAASSVHSYVFYYFVLLTRMDDNTRCSAD</sequence>
<dbReference type="Proteomes" id="UP000299102">
    <property type="component" value="Unassembled WGS sequence"/>
</dbReference>
<reference evidence="1 2" key="1">
    <citation type="journal article" date="2019" name="Commun. Biol.">
        <title>The bagworm genome reveals a unique fibroin gene that provides high tensile strength.</title>
        <authorList>
            <person name="Kono N."/>
            <person name="Nakamura H."/>
            <person name="Ohtoshi R."/>
            <person name="Tomita M."/>
            <person name="Numata K."/>
            <person name="Arakawa K."/>
        </authorList>
    </citation>
    <scope>NUCLEOTIDE SEQUENCE [LARGE SCALE GENOMIC DNA]</scope>
</reference>
<gene>
    <name evidence="1" type="ORF">EVAR_30988_1</name>
</gene>
<name>A0A4C1W6F3_EUMVA</name>
<organism evidence="1 2">
    <name type="scientific">Eumeta variegata</name>
    <name type="common">Bagworm moth</name>
    <name type="synonym">Eumeta japonica</name>
    <dbReference type="NCBI Taxonomy" id="151549"/>
    <lineage>
        <taxon>Eukaryota</taxon>
        <taxon>Metazoa</taxon>
        <taxon>Ecdysozoa</taxon>
        <taxon>Arthropoda</taxon>
        <taxon>Hexapoda</taxon>
        <taxon>Insecta</taxon>
        <taxon>Pterygota</taxon>
        <taxon>Neoptera</taxon>
        <taxon>Endopterygota</taxon>
        <taxon>Lepidoptera</taxon>
        <taxon>Glossata</taxon>
        <taxon>Ditrysia</taxon>
        <taxon>Tineoidea</taxon>
        <taxon>Psychidae</taxon>
        <taxon>Oiketicinae</taxon>
        <taxon>Eumeta</taxon>
    </lineage>
</organism>
<evidence type="ECO:0000313" key="1">
    <source>
        <dbReference type="EMBL" id="GBP46956.1"/>
    </source>
</evidence>
<keyword evidence="2" id="KW-1185">Reference proteome</keyword>
<evidence type="ECO:0000313" key="2">
    <source>
        <dbReference type="Proteomes" id="UP000299102"/>
    </source>
</evidence>
<proteinExistence type="predicted"/>
<protein>
    <submittedName>
        <fullName evidence="1">Uncharacterized protein</fullName>
    </submittedName>
</protein>
<accession>A0A4C1W6F3</accession>
<dbReference type="AlphaFoldDB" id="A0A4C1W6F3"/>